<sequence length="104" mass="12537">MAIEDIEDRRSFLIVTIFDTKTNRDRTFTQFPIKWMRDSIQQKFVENMQHSDQKMFLIADFFFNTEMQECTIQMVRINQFSKILSLIVTYLRLSHPEGYTGHSF</sequence>
<organism evidence="1 2">
    <name type="scientific">Asbolus verrucosus</name>
    <name type="common">Desert ironclad beetle</name>
    <dbReference type="NCBI Taxonomy" id="1661398"/>
    <lineage>
        <taxon>Eukaryota</taxon>
        <taxon>Metazoa</taxon>
        <taxon>Ecdysozoa</taxon>
        <taxon>Arthropoda</taxon>
        <taxon>Hexapoda</taxon>
        <taxon>Insecta</taxon>
        <taxon>Pterygota</taxon>
        <taxon>Neoptera</taxon>
        <taxon>Endopterygota</taxon>
        <taxon>Coleoptera</taxon>
        <taxon>Polyphaga</taxon>
        <taxon>Cucujiformia</taxon>
        <taxon>Tenebrionidae</taxon>
        <taxon>Pimeliinae</taxon>
        <taxon>Asbolus</taxon>
    </lineage>
</organism>
<comment type="caution">
    <text evidence="1">The sequence shown here is derived from an EMBL/GenBank/DDBJ whole genome shotgun (WGS) entry which is preliminary data.</text>
</comment>
<keyword evidence="2" id="KW-1185">Reference proteome</keyword>
<evidence type="ECO:0000313" key="1">
    <source>
        <dbReference type="EMBL" id="RZC32769.1"/>
    </source>
</evidence>
<dbReference type="AlphaFoldDB" id="A0A482VJW4"/>
<gene>
    <name evidence="1" type="ORF">BDFB_002016</name>
</gene>
<evidence type="ECO:0000313" key="2">
    <source>
        <dbReference type="Proteomes" id="UP000292052"/>
    </source>
</evidence>
<accession>A0A482VJW4</accession>
<proteinExistence type="predicted"/>
<reference evidence="1 2" key="1">
    <citation type="submission" date="2017-03" db="EMBL/GenBank/DDBJ databases">
        <title>Genome of the blue death feigning beetle - Asbolus verrucosus.</title>
        <authorList>
            <person name="Rider S.D."/>
        </authorList>
    </citation>
    <scope>NUCLEOTIDE SEQUENCE [LARGE SCALE GENOMIC DNA]</scope>
    <source>
        <strain evidence="1">Butters</strain>
        <tissue evidence="1">Head and leg muscle</tissue>
    </source>
</reference>
<name>A0A482VJW4_ASBVE</name>
<dbReference type="Proteomes" id="UP000292052">
    <property type="component" value="Unassembled WGS sequence"/>
</dbReference>
<dbReference type="EMBL" id="QDEB01094662">
    <property type="protein sequence ID" value="RZC32769.1"/>
    <property type="molecule type" value="Genomic_DNA"/>
</dbReference>
<protein>
    <submittedName>
        <fullName evidence="1">Uncharacterized protein</fullName>
    </submittedName>
</protein>